<keyword evidence="2" id="KW-1185">Reference proteome</keyword>
<dbReference type="Pfam" id="PF08869">
    <property type="entry name" value="XisI"/>
    <property type="match status" value="1"/>
</dbReference>
<dbReference type="AlphaFoldDB" id="A0A2T1FU46"/>
<proteinExistence type="predicted"/>
<dbReference type="Proteomes" id="UP000238937">
    <property type="component" value="Unassembled WGS sequence"/>
</dbReference>
<sequence>MAKIDEYRQIVRDLLTEYSQIKAANEEVEAELIFDLERDRYQVVHVGWSRKHRVYGCVLHLDIKDGKIWIQHDGTEGGIANELIDKGIPKHDIIIGFHSPFKRQFTEFAVN</sequence>
<comment type="caution">
    <text evidence="1">The sequence shown here is derived from an EMBL/GenBank/DDBJ whole genome shotgun (WGS) entry which is preliminary data.</text>
</comment>
<evidence type="ECO:0000313" key="1">
    <source>
        <dbReference type="EMBL" id="PSB48466.1"/>
    </source>
</evidence>
<reference evidence="1 2" key="1">
    <citation type="submission" date="2018-03" db="EMBL/GenBank/DDBJ databases">
        <title>The ancient ancestry and fast evolution of plastids.</title>
        <authorList>
            <person name="Moore K.R."/>
            <person name="Magnabosco C."/>
            <person name="Momper L."/>
            <person name="Gold D.A."/>
            <person name="Bosak T."/>
            <person name="Fournier G.P."/>
        </authorList>
    </citation>
    <scope>NUCLEOTIDE SEQUENCE [LARGE SCALE GENOMIC DNA]</scope>
    <source>
        <strain evidence="1 2">CCALA 037</strain>
    </source>
</reference>
<name>A0A2T1FU46_9CYAN</name>
<dbReference type="InterPro" id="IPR035943">
    <property type="entry name" value="XisI-like_sf"/>
</dbReference>
<protein>
    <submittedName>
        <fullName evidence="1">XisI protein</fullName>
    </submittedName>
</protein>
<evidence type="ECO:0000313" key="2">
    <source>
        <dbReference type="Proteomes" id="UP000238937"/>
    </source>
</evidence>
<dbReference type="InterPro" id="IPR014968">
    <property type="entry name" value="XisI"/>
</dbReference>
<dbReference type="CDD" id="cd16382">
    <property type="entry name" value="XisI-like"/>
    <property type="match status" value="1"/>
</dbReference>
<gene>
    <name evidence="1" type="ORF">C7B77_23855</name>
</gene>
<dbReference type="Gene3D" id="3.30.310.110">
    <property type="entry name" value="XisI-like"/>
    <property type="match status" value="1"/>
</dbReference>
<dbReference type="EMBL" id="PVWO01000441">
    <property type="protein sequence ID" value="PSB48466.1"/>
    <property type="molecule type" value="Genomic_DNA"/>
</dbReference>
<accession>A0A2T1FU46</accession>
<dbReference type="SUPFAM" id="SSF143847">
    <property type="entry name" value="XisI-like"/>
    <property type="match status" value="1"/>
</dbReference>
<organism evidence="1 2">
    <name type="scientific">Chamaesiphon polymorphus CCALA 037</name>
    <dbReference type="NCBI Taxonomy" id="2107692"/>
    <lineage>
        <taxon>Bacteria</taxon>
        <taxon>Bacillati</taxon>
        <taxon>Cyanobacteriota</taxon>
        <taxon>Cyanophyceae</taxon>
        <taxon>Gomontiellales</taxon>
        <taxon>Chamaesiphonaceae</taxon>
        <taxon>Chamaesiphon</taxon>
    </lineage>
</organism>
<dbReference type="RefSeq" id="WP_106310772.1">
    <property type="nucleotide sequence ID" value="NZ_PVWO01000441.1"/>
</dbReference>
<dbReference type="OrthoDB" id="467081at2"/>